<evidence type="ECO:0000256" key="8">
    <source>
        <dbReference type="SAM" id="Phobius"/>
    </source>
</evidence>
<name>D2MLY4_9FIRM</name>
<feature type="transmembrane region" description="Helical" evidence="8">
    <location>
        <begin position="87"/>
        <end position="104"/>
    </location>
</feature>
<feature type="binding site" evidence="7">
    <location>
        <position position="198"/>
    </location>
    <ligand>
        <name>Zn(2+)</name>
        <dbReference type="ChEBI" id="CHEBI:29105"/>
    </ligand>
</feature>
<dbReference type="EMBL" id="ADFR01000002">
    <property type="protein sequence ID" value="EFC06060.1"/>
    <property type="molecule type" value="Genomic_DNA"/>
</dbReference>
<feature type="transmembrane region" description="Helical" evidence="8">
    <location>
        <begin position="162"/>
        <end position="181"/>
    </location>
</feature>
<dbReference type="STRING" id="679192.HMPREF9013_0752"/>
<gene>
    <name evidence="9" type="ORF">HMPREF9013_0752</name>
</gene>
<protein>
    <recommendedName>
        <fullName evidence="11">Channel protein, hemolysin III family</fullName>
    </recommendedName>
</protein>
<dbReference type="GO" id="GO:0005886">
    <property type="term" value="C:plasma membrane"/>
    <property type="evidence" value="ECO:0007669"/>
    <property type="project" value="UniProtKB-SubCell"/>
</dbReference>
<evidence type="ECO:0000256" key="6">
    <source>
        <dbReference type="ARBA" id="ARBA00023136"/>
    </source>
</evidence>
<feature type="transmembrane region" description="Helical" evidence="8">
    <location>
        <begin position="138"/>
        <end position="156"/>
    </location>
</feature>
<evidence type="ECO:0000313" key="9">
    <source>
        <dbReference type="EMBL" id="EFC06060.1"/>
    </source>
</evidence>
<dbReference type="InterPro" id="IPR005744">
    <property type="entry name" value="Hy-lIII"/>
</dbReference>
<feature type="binding site" evidence="7">
    <location>
        <position position="67"/>
    </location>
    <ligand>
        <name>Zn(2+)</name>
        <dbReference type="ChEBI" id="CHEBI:29105"/>
    </ligand>
</feature>
<evidence type="ECO:0000256" key="4">
    <source>
        <dbReference type="ARBA" id="ARBA00022692"/>
    </source>
</evidence>
<feature type="transmembrane region" description="Helical" evidence="8">
    <location>
        <begin position="196"/>
        <end position="216"/>
    </location>
</feature>
<comment type="subcellular location">
    <subcellularLocation>
        <location evidence="1">Cell membrane</location>
        <topology evidence="1">Multi-pass membrane protein</topology>
    </subcellularLocation>
</comment>
<keyword evidence="4 8" id="KW-0812">Transmembrane</keyword>
<proteinExistence type="inferred from homology"/>
<reference evidence="10" key="1">
    <citation type="submission" date="2009-12" db="EMBL/GenBank/DDBJ databases">
        <title>Sequence of Clostridiales genomosp. BVAB3 str. UPII9-5.</title>
        <authorList>
            <person name="Madupu R."/>
            <person name="Durkin A.S."/>
            <person name="Torralba M."/>
            <person name="Methe B."/>
            <person name="Sutton G.G."/>
            <person name="Strausberg R.L."/>
            <person name="Nelson K.E."/>
        </authorList>
    </citation>
    <scope>NUCLEOTIDE SEQUENCE [LARGE SCALE GENOMIC DNA]</scope>
    <source>
        <strain evidence="10">W1219</strain>
    </source>
</reference>
<evidence type="ECO:0000256" key="1">
    <source>
        <dbReference type="ARBA" id="ARBA00004651"/>
    </source>
</evidence>
<comment type="similarity">
    <text evidence="2">Belongs to the UPF0073 (Hly-III) family.</text>
</comment>
<dbReference type="InterPro" id="IPR004254">
    <property type="entry name" value="AdipoR/HlyIII-related"/>
</dbReference>
<dbReference type="NCBIfam" id="TIGR01065">
    <property type="entry name" value="hlyIII"/>
    <property type="match status" value="1"/>
</dbReference>
<feature type="binding site" evidence="7">
    <location>
        <position position="194"/>
    </location>
    <ligand>
        <name>Zn(2+)</name>
        <dbReference type="ChEBI" id="CHEBI:29105"/>
    </ligand>
</feature>
<dbReference type="eggNOG" id="COG1272">
    <property type="taxonomic scope" value="Bacteria"/>
</dbReference>
<evidence type="ECO:0000256" key="2">
    <source>
        <dbReference type="ARBA" id="ARBA00008488"/>
    </source>
</evidence>
<dbReference type="GO" id="GO:0046872">
    <property type="term" value="F:metal ion binding"/>
    <property type="evidence" value="ECO:0007669"/>
    <property type="project" value="UniProtKB-KW"/>
</dbReference>
<dbReference type="Pfam" id="PF03006">
    <property type="entry name" value="HlyIII"/>
    <property type="match status" value="1"/>
</dbReference>
<dbReference type="PANTHER" id="PTHR20855:SF3">
    <property type="entry name" value="LD03007P"/>
    <property type="match status" value="1"/>
</dbReference>
<evidence type="ECO:0000313" key="10">
    <source>
        <dbReference type="Proteomes" id="UP000005017"/>
    </source>
</evidence>
<evidence type="ECO:0008006" key="11">
    <source>
        <dbReference type="Google" id="ProtNLM"/>
    </source>
</evidence>
<dbReference type="OrthoDB" id="9813689at2"/>
<organism evidence="9 10">
    <name type="scientific">Bulleidia extructa W1219</name>
    <dbReference type="NCBI Taxonomy" id="679192"/>
    <lineage>
        <taxon>Bacteria</taxon>
        <taxon>Bacillati</taxon>
        <taxon>Bacillota</taxon>
        <taxon>Erysipelotrichia</taxon>
        <taxon>Erysipelotrichales</taxon>
        <taxon>Erysipelotrichaceae</taxon>
        <taxon>Bulleidia</taxon>
    </lineage>
</organism>
<keyword evidence="5 8" id="KW-1133">Transmembrane helix</keyword>
<keyword evidence="7" id="KW-0862">Zinc</keyword>
<dbReference type="Proteomes" id="UP000005017">
    <property type="component" value="Unassembled WGS sequence"/>
</dbReference>
<keyword evidence="6 8" id="KW-0472">Membrane</keyword>
<evidence type="ECO:0000256" key="5">
    <source>
        <dbReference type="ARBA" id="ARBA00022989"/>
    </source>
</evidence>
<feature type="transmembrane region" description="Helical" evidence="8">
    <location>
        <begin position="110"/>
        <end position="131"/>
    </location>
</feature>
<accession>D2MLY4</accession>
<keyword evidence="10" id="KW-1185">Reference proteome</keyword>
<keyword evidence="7" id="KW-0479">Metal-binding</keyword>
<evidence type="ECO:0000256" key="3">
    <source>
        <dbReference type="ARBA" id="ARBA00022475"/>
    </source>
</evidence>
<evidence type="ECO:0000256" key="7">
    <source>
        <dbReference type="PIRSR" id="PIRSR604254-1"/>
    </source>
</evidence>
<sequence>MNEINFFKVKDKYSSLTHFIGFLLSLMATPILLIRAAIHQADIRILVTLAVFMATMVLLYGASTTYHSFRLAREKELLLKRIDHISIFYFISGSYTPLCLGIFYPESKYLGIGIWILAIIGTIFKMCWVTCPKWVSSILYLGMGWISVLLVPMMLVKFGIGGFFWLLLGGIFYSVGAYLYASKRPIGTKEFGNHEIFHVLVMLGSLCHYLLMFFFVA</sequence>
<keyword evidence="3" id="KW-1003">Cell membrane</keyword>
<dbReference type="AlphaFoldDB" id="D2MLY4"/>
<dbReference type="RefSeq" id="WP_006626405.1">
    <property type="nucleotide sequence ID" value="NZ_ADFR01000002.1"/>
</dbReference>
<dbReference type="GO" id="GO:0140911">
    <property type="term" value="F:pore-forming activity"/>
    <property type="evidence" value="ECO:0007669"/>
    <property type="project" value="InterPro"/>
</dbReference>
<comment type="caution">
    <text evidence="9">The sequence shown here is derived from an EMBL/GenBank/DDBJ whole genome shotgun (WGS) entry which is preliminary data.</text>
</comment>
<dbReference type="PANTHER" id="PTHR20855">
    <property type="entry name" value="ADIPOR/PROGESTIN RECEPTOR-RELATED"/>
    <property type="match status" value="1"/>
</dbReference>
<feature type="transmembrane region" description="Helical" evidence="8">
    <location>
        <begin position="16"/>
        <end position="38"/>
    </location>
</feature>
<feature type="transmembrane region" description="Helical" evidence="8">
    <location>
        <begin position="44"/>
        <end position="66"/>
    </location>
</feature>